<dbReference type="GO" id="GO:0004222">
    <property type="term" value="F:metalloendopeptidase activity"/>
    <property type="evidence" value="ECO:0007669"/>
    <property type="project" value="TreeGrafter"/>
</dbReference>
<feature type="domain" description="M23ase beta-sheet core" evidence="1">
    <location>
        <begin position="166"/>
        <end position="264"/>
    </location>
</feature>
<evidence type="ECO:0000259" key="1">
    <source>
        <dbReference type="Pfam" id="PF01551"/>
    </source>
</evidence>
<dbReference type="AlphaFoldDB" id="A0A5P1R9X1"/>
<dbReference type="KEGG" id="ncu:F0U83_06875"/>
<dbReference type="PANTHER" id="PTHR21666">
    <property type="entry name" value="PEPTIDASE-RELATED"/>
    <property type="match status" value="1"/>
</dbReference>
<accession>A0A5P1R9X1</accession>
<dbReference type="InterPro" id="IPR016047">
    <property type="entry name" value="M23ase_b-sheet_dom"/>
</dbReference>
<dbReference type="RefSeq" id="WP_138988428.1">
    <property type="nucleotide sequence ID" value="NZ_CP043869.1"/>
</dbReference>
<dbReference type="CDD" id="cd12797">
    <property type="entry name" value="M23_peptidase"/>
    <property type="match status" value="1"/>
</dbReference>
<dbReference type="OrthoDB" id="9805070at2"/>
<reference evidence="2 3" key="1">
    <citation type="journal article" date="2019" name="Biochem. Eng. J.">
        <title>Metabolic engineering of the marine bacteria Neptunomonas concharum for the production of acetoin and meso-2,3-butanediol from acetate.</title>
        <authorList>
            <person name="Li W."/>
            <person name="Pu N."/>
            <person name="Liu C.-X."/>
            <person name="Yuan Q.-P."/>
            <person name="Li Z.-J."/>
        </authorList>
    </citation>
    <scope>NUCLEOTIDE SEQUENCE [LARGE SCALE GENOMIC DNA]</scope>
    <source>
        <strain evidence="2 3">JCM17730</strain>
    </source>
</reference>
<evidence type="ECO:0000313" key="3">
    <source>
        <dbReference type="Proteomes" id="UP000324760"/>
    </source>
</evidence>
<protein>
    <submittedName>
        <fullName evidence="2">M23 family metallopeptidase</fullName>
    </submittedName>
</protein>
<keyword evidence="3" id="KW-1185">Reference proteome</keyword>
<dbReference type="Pfam" id="PF01551">
    <property type="entry name" value="Peptidase_M23"/>
    <property type="match status" value="1"/>
</dbReference>
<proteinExistence type="predicted"/>
<dbReference type="Proteomes" id="UP000324760">
    <property type="component" value="Chromosome"/>
</dbReference>
<dbReference type="EMBL" id="CP043869">
    <property type="protein sequence ID" value="QEQ96449.1"/>
    <property type="molecule type" value="Genomic_DNA"/>
</dbReference>
<dbReference type="SUPFAM" id="SSF51261">
    <property type="entry name" value="Duplicated hybrid motif"/>
    <property type="match status" value="1"/>
</dbReference>
<name>A0A5P1R9X1_9GAMM</name>
<dbReference type="InterPro" id="IPR011055">
    <property type="entry name" value="Dup_hybrid_motif"/>
</dbReference>
<dbReference type="InterPro" id="IPR050570">
    <property type="entry name" value="Cell_wall_metabolism_enzyme"/>
</dbReference>
<organism evidence="2 3">
    <name type="scientific">Neptunomonas concharum</name>
    <dbReference type="NCBI Taxonomy" id="1031538"/>
    <lineage>
        <taxon>Bacteria</taxon>
        <taxon>Pseudomonadati</taxon>
        <taxon>Pseudomonadota</taxon>
        <taxon>Gammaproteobacteria</taxon>
        <taxon>Oceanospirillales</taxon>
        <taxon>Oceanospirillaceae</taxon>
        <taxon>Neptunomonas</taxon>
    </lineage>
</organism>
<evidence type="ECO:0000313" key="2">
    <source>
        <dbReference type="EMBL" id="QEQ96449.1"/>
    </source>
</evidence>
<sequence length="296" mass="33056">MFIRFIVLTLLISSEAFCQEVYKYKDESGKWVFTDRRPSNKNDNEFDIVEYKREVIKPAPRVFSRSAGSMNILVADNPYHAPVEFLVKSSRLAGGSKKYVVPAASQKDLYTSPQKIGSFRYRWRLGDPSAREDGHLYKFPVSSKLSHKITQGFNGRFSHSKLPNINAIDIALPVGTDISAARDGVVIWVKDDYHMGGKNKYFLDKANYVKVLHEDGTYATYAHILIATATVKPGDIVKAGDVLARSGSSGYSTGPHLHFVIRKNVGLKTVSIPFRFISDSGITYTPKKGMVIDPLL</sequence>
<gene>
    <name evidence="2" type="ORF">F0U83_06875</name>
</gene>
<dbReference type="Gene3D" id="2.70.70.10">
    <property type="entry name" value="Glucose Permease (Domain IIA)"/>
    <property type="match status" value="1"/>
</dbReference>
<dbReference type="PANTHER" id="PTHR21666:SF294">
    <property type="entry name" value="PEPTIDASE M23"/>
    <property type="match status" value="1"/>
</dbReference>